<gene>
    <name evidence="6" type="ORF">AKJ09_01671</name>
</gene>
<dbReference type="EMBL" id="CP012333">
    <property type="protein sequence ID" value="AKU95007.1"/>
    <property type="molecule type" value="Genomic_DNA"/>
</dbReference>
<evidence type="ECO:0000256" key="2">
    <source>
        <dbReference type="ARBA" id="ARBA00022692"/>
    </source>
</evidence>
<keyword evidence="4 5" id="KW-0472">Membrane</keyword>
<feature type="transmembrane region" description="Helical" evidence="5">
    <location>
        <begin position="220"/>
        <end position="242"/>
    </location>
</feature>
<dbReference type="GO" id="GO:0005384">
    <property type="term" value="F:manganese ion transmembrane transporter activity"/>
    <property type="evidence" value="ECO:0007669"/>
    <property type="project" value="InterPro"/>
</dbReference>
<protein>
    <recommendedName>
        <fullName evidence="8">Nodulin 21-related protein</fullName>
    </recommendedName>
</protein>
<dbReference type="GO" id="GO:0030026">
    <property type="term" value="P:intracellular manganese ion homeostasis"/>
    <property type="evidence" value="ECO:0007669"/>
    <property type="project" value="InterPro"/>
</dbReference>
<dbReference type="Proteomes" id="UP000064967">
    <property type="component" value="Chromosome"/>
</dbReference>
<keyword evidence="3 5" id="KW-1133">Transmembrane helix</keyword>
<dbReference type="PATRIC" id="fig|1391654.3.peg.1688"/>
<sequence>MIGSFGEKPDPAVVRMIHREAHFRGGNTVRDIVIGMSDGLTVPFALAAGVSGAVAQSRIVLTAGLAEVVAGAIAMGLGGYLASRGDAEHYASELARERREVEEYGENEAREVEELFAAYGVTAAEVAPIVGAFRRNHEAWVDFMMRFELGLERPEPGRAFRSAAAIGGSYVVGGFFPLVPYMIFENVRQALLVSAVVTLGALFTFGWLKARVTGAPSVRGAIQTTIVGALAAGAAFGLAHLFA</sequence>
<feature type="transmembrane region" description="Helical" evidence="5">
    <location>
        <begin position="190"/>
        <end position="208"/>
    </location>
</feature>
<evidence type="ECO:0008006" key="8">
    <source>
        <dbReference type="Google" id="ProtNLM"/>
    </source>
</evidence>
<evidence type="ECO:0000256" key="5">
    <source>
        <dbReference type="SAM" id="Phobius"/>
    </source>
</evidence>
<name>A0A0K1PNB5_9BACT</name>
<accession>A0A0K1PNB5</accession>
<comment type="subcellular location">
    <subcellularLocation>
        <location evidence="1">Endomembrane system</location>
        <topology evidence="1">Multi-pass membrane protein</topology>
    </subcellularLocation>
</comment>
<keyword evidence="2 5" id="KW-0812">Transmembrane</keyword>
<feature type="transmembrane region" description="Helical" evidence="5">
    <location>
        <begin position="163"/>
        <end position="184"/>
    </location>
</feature>
<dbReference type="GO" id="GO:0012505">
    <property type="term" value="C:endomembrane system"/>
    <property type="evidence" value="ECO:0007669"/>
    <property type="project" value="UniProtKB-SubCell"/>
</dbReference>
<evidence type="ECO:0000256" key="3">
    <source>
        <dbReference type="ARBA" id="ARBA00022989"/>
    </source>
</evidence>
<dbReference type="PANTHER" id="PTHR31851">
    <property type="entry name" value="FE(2+)/MN(2+) TRANSPORTER PCL1"/>
    <property type="match status" value="1"/>
</dbReference>
<dbReference type="InterPro" id="IPR008217">
    <property type="entry name" value="Ccc1_fam"/>
</dbReference>
<dbReference type="AlphaFoldDB" id="A0A0K1PNB5"/>
<dbReference type="Pfam" id="PF01988">
    <property type="entry name" value="VIT1"/>
    <property type="match status" value="1"/>
</dbReference>
<evidence type="ECO:0000313" key="6">
    <source>
        <dbReference type="EMBL" id="AKU95007.1"/>
    </source>
</evidence>
<evidence type="ECO:0000256" key="4">
    <source>
        <dbReference type="ARBA" id="ARBA00023136"/>
    </source>
</evidence>
<keyword evidence="7" id="KW-1185">Reference proteome</keyword>
<organism evidence="6 7">
    <name type="scientific">Labilithrix luteola</name>
    <dbReference type="NCBI Taxonomy" id="1391654"/>
    <lineage>
        <taxon>Bacteria</taxon>
        <taxon>Pseudomonadati</taxon>
        <taxon>Myxococcota</taxon>
        <taxon>Polyangia</taxon>
        <taxon>Polyangiales</taxon>
        <taxon>Labilitrichaceae</taxon>
        <taxon>Labilithrix</taxon>
    </lineage>
</organism>
<reference evidence="6 7" key="1">
    <citation type="submission" date="2015-08" db="EMBL/GenBank/DDBJ databases">
        <authorList>
            <person name="Babu N.S."/>
            <person name="Beckwith C.J."/>
            <person name="Beseler K.G."/>
            <person name="Brison A."/>
            <person name="Carone J.V."/>
            <person name="Caskin T.P."/>
            <person name="Diamond M."/>
            <person name="Durham M.E."/>
            <person name="Foxe J.M."/>
            <person name="Go M."/>
            <person name="Henderson B.A."/>
            <person name="Jones I.B."/>
            <person name="McGettigan J.A."/>
            <person name="Micheletti S.J."/>
            <person name="Nasrallah M.E."/>
            <person name="Ortiz D."/>
            <person name="Piller C.R."/>
            <person name="Privatt S.R."/>
            <person name="Schneider S.L."/>
            <person name="Sharp S."/>
            <person name="Smith T.C."/>
            <person name="Stanton J.D."/>
            <person name="Ullery H.E."/>
            <person name="Wilson R.J."/>
            <person name="Serrano M.G."/>
            <person name="Buck G."/>
            <person name="Lee V."/>
            <person name="Wang Y."/>
            <person name="Carvalho R."/>
            <person name="Voegtly L."/>
            <person name="Shi R."/>
            <person name="Duckworth R."/>
            <person name="Johnson A."/>
            <person name="Loviza R."/>
            <person name="Walstead R."/>
            <person name="Shah Z."/>
            <person name="Kiflezghi M."/>
            <person name="Wade K."/>
            <person name="Ball S.L."/>
            <person name="Bradley K.W."/>
            <person name="Asai D.J."/>
            <person name="Bowman C.A."/>
            <person name="Russell D.A."/>
            <person name="Pope W.H."/>
            <person name="Jacobs-Sera D."/>
            <person name="Hendrix R.W."/>
            <person name="Hatfull G.F."/>
        </authorList>
    </citation>
    <scope>NUCLEOTIDE SEQUENCE [LARGE SCALE GENOMIC DNA]</scope>
    <source>
        <strain evidence="6 7">DSM 27648</strain>
    </source>
</reference>
<dbReference type="KEGG" id="llu:AKJ09_01671"/>
<proteinExistence type="predicted"/>
<evidence type="ECO:0000313" key="7">
    <source>
        <dbReference type="Proteomes" id="UP000064967"/>
    </source>
</evidence>
<evidence type="ECO:0000256" key="1">
    <source>
        <dbReference type="ARBA" id="ARBA00004127"/>
    </source>
</evidence>